<dbReference type="InterPro" id="IPR016187">
    <property type="entry name" value="CTDL_fold"/>
</dbReference>
<evidence type="ECO:0000313" key="4">
    <source>
        <dbReference type="Proteomes" id="UP000261640"/>
    </source>
</evidence>
<dbReference type="PROSITE" id="PS50041">
    <property type="entry name" value="C_TYPE_LECTIN_2"/>
    <property type="match status" value="1"/>
</dbReference>
<reference evidence="3" key="1">
    <citation type="submission" date="2025-08" db="UniProtKB">
        <authorList>
            <consortium name="Ensembl"/>
        </authorList>
    </citation>
    <scope>IDENTIFICATION</scope>
</reference>
<protein>
    <recommendedName>
        <fullName evidence="2">C-type lectin domain-containing protein</fullName>
    </recommendedName>
</protein>
<sequence length="257" mass="29632">IDMSYDQAFIAGAVLQGKADAWIGLRRQVLSFRTTLTECVTQKKLHCQCKIENVIDYLTDHLSEKPPPTPGPGDGNCMTGWIPYGRYCYYVSREKEVLSWPESDHACQFFKGHLVSIHSRAEVEFIRNLNYTKTHPIWIGLTRDHRTLFDFSDGWGWTDKTSVGFFNWATGEPNAAFHPGEVGEENCVEMYDDGRWNDNNCLQKRGFACRKRVNNNSLLPSVYSSVYTATQILYIFHKREKRRPSKTCQNNFSKIPK</sequence>
<dbReference type="InterPro" id="IPR016186">
    <property type="entry name" value="C-type_lectin-like/link_sf"/>
</dbReference>
<dbReference type="PANTHER" id="PTHR22803">
    <property type="entry name" value="MANNOSE, PHOSPHOLIPASE, LECTIN RECEPTOR RELATED"/>
    <property type="match status" value="1"/>
</dbReference>
<evidence type="ECO:0000259" key="2">
    <source>
        <dbReference type="PROSITE" id="PS50041"/>
    </source>
</evidence>
<accession>A0A3Q3SGN4</accession>
<evidence type="ECO:0000313" key="3">
    <source>
        <dbReference type="Ensembl" id="ENSMAMP00000024200.2"/>
    </source>
</evidence>
<dbReference type="CDD" id="cd00037">
    <property type="entry name" value="CLECT"/>
    <property type="match status" value="1"/>
</dbReference>
<name>A0A3Q3SGN4_9TELE</name>
<dbReference type="SUPFAM" id="SSF56436">
    <property type="entry name" value="C-type lectin-like"/>
    <property type="match status" value="1"/>
</dbReference>
<organism evidence="3 4">
    <name type="scientific">Mastacembelus armatus</name>
    <name type="common">zig-zag eel</name>
    <dbReference type="NCBI Taxonomy" id="205130"/>
    <lineage>
        <taxon>Eukaryota</taxon>
        <taxon>Metazoa</taxon>
        <taxon>Chordata</taxon>
        <taxon>Craniata</taxon>
        <taxon>Vertebrata</taxon>
        <taxon>Euteleostomi</taxon>
        <taxon>Actinopterygii</taxon>
        <taxon>Neopterygii</taxon>
        <taxon>Teleostei</taxon>
        <taxon>Neoteleostei</taxon>
        <taxon>Acanthomorphata</taxon>
        <taxon>Anabantaria</taxon>
        <taxon>Synbranchiformes</taxon>
        <taxon>Mastacembelidae</taxon>
        <taxon>Mastacembelus</taxon>
    </lineage>
</organism>
<dbReference type="InterPro" id="IPR018378">
    <property type="entry name" value="C-type_lectin_CS"/>
</dbReference>
<keyword evidence="1" id="KW-1015">Disulfide bond</keyword>
<reference evidence="3" key="2">
    <citation type="submission" date="2025-09" db="UniProtKB">
        <authorList>
            <consortium name="Ensembl"/>
        </authorList>
    </citation>
    <scope>IDENTIFICATION</scope>
</reference>
<keyword evidence="4" id="KW-1185">Reference proteome</keyword>
<dbReference type="Ensembl" id="ENSMAMT00000024816.2">
    <property type="protein sequence ID" value="ENSMAMP00000024200.2"/>
    <property type="gene ID" value="ENSMAMG00000016249.2"/>
</dbReference>
<dbReference type="PROSITE" id="PS00615">
    <property type="entry name" value="C_TYPE_LECTIN_1"/>
    <property type="match status" value="1"/>
</dbReference>
<dbReference type="InterPro" id="IPR001304">
    <property type="entry name" value="C-type_lectin-like"/>
</dbReference>
<feature type="domain" description="C-type lectin" evidence="2">
    <location>
        <begin position="84"/>
        <end position="210"/>
    </location>
</feature>
<dbReference type="Proteomes" id="UP000261640">
    <property type="component" value="Unplaced"/>
</dbReference>
<evidence type="ECO:0000256" key="1">
    <source>
        <dbReference type="ARBA" id="ARBA00023157"/>
    </source>
</evidence>
<dbReference type="SMART" id="SM00034">
    <property type="entry name" value="CLECT"/>
    <property type="match status" value="1"/>
</dbReference>
<dbReference type="Pfam" id="PF00059">
    <property type="entry name" value="Lectin_C"/>
    <property type="match status" value="1"/>
</dbReference>
<dbReference type="AlphaFoldDB" id="A0A3Q3SGN4"/>
<dbReference type="InterPro" id="IPR050111">
    <property type="entry name" value="C-type_lectin/snaclec_domain"/>
</dbReference>
<dbReference type="GeneTree" id="ENSGT01150000286973"/>
<proteinExistence type="predicted"/>
<dbReference type="Gene3D" id="3.10.100.10">
    <property type="entry name" value="Mannose-Binding Protein A, subunit A"/>
    <property type="match status" value="1"/>
</dbReference>
<dbReference type="InParanoid" id="A0A3Q3SGN4"/>